<dbReference type="AlphaFoldDB" id="A0A7N0TTS3"/>
<feature type="domain" description="HTH myb-type" evidence="8">
    <location>
        <begin position="9"/>
        <end position="61"/>
    </location>
</feature>
<dbReference type="PANTHER" id="PTHR47999:SF96">
    <property type="entry name" value="TRANSCRIPTION REPRESSOR MYB6-LIKE"/>
    <property type="match status" value="1"/>
</dbReference>
<feature type="domain" description="Myb-like" evidence="7">
    <location>
        <begin position="62"/>
        <end position="112"/>
    </location>
</feature>
<dbReference type="SUPFAM" id="SSF46689">
    <property type="entry name" value="Homeodomain-like"/>
    <property type="match status" value="1"/>
</dbReference>
<evidence type="ECO:0000256" key="4">
    <source>
        <dbReference type="ARBA" id="ARBA00023163"/>
    </source>
</evidence>
<proteinExistence type="predicted"/>
<keyword evidence="10" id="KW-1185">Reference proteome</keyword>
<keyword evidence="4" id="KW-0804">Transcription</keyword>
<dbReference type="InterPro" id="IPR009057">
    <property type="entry name" value="Homeodomain-like_sf"/>
</dbReference>
<evidence type="ECO:0000313" key="9">
    <source>
        <dbReference type="EnsemblPlants" id="Kaladp0045s0314.1.v1.1"/>
    </source>
</evidence>
<keyword evidence="3" id="KW-0238">DNA-binding</keyword>
<dbReference type="PROSITE" id="PS51294">
    <property type="entry name" value="HTH_MYB"/>
    <property type="match status" value="2"/>
</dbReference>
<keyword evidence="2" id="KW-0805">Transcription regulation</keyword>
<reference evidence="9" key="1">
    <citation type="submission" date="2021-01" db="UniProtKB">
        <authorList>
            <consortium name="EnsemblPlants"/>
        </authorList>
    </citation>
    <scope>IDENTIFICATION</scope>
</reference>
<feature type="domain" description="HTH myb-type" evidence="8">
    <location>
        <begin position="62"/>
        <end position="116"/>
    </location>
</feature>
<dbReference type="Proteomes" id="UP000594263">
    <property type="component" value="Unplaced"/>
</dbReference>
<evidence type="ECO:0000259" key="8">
    <source>
        <dbReference type="PROSITE" id="PS51294"/>
    </source>
</evidence>
<dbReference type="PROSITE" id="PS50090">
    <property type="entry name" value="MYB_LIKE"/>
    <property type="match status" value="2"/>
</dbReference>
<dbReference type="Pfam" id="PF00249">
    <property type="entry name" value="Myb_DNA-binding"/>
    <property type="match status" value="2"/>
</dbReference>
<name>A0A7N0TTS3_KALFE</name>
<feature type="domain" description="Myb-like" evidence="7">
    <location>
        <begin position="9"/>
        <end position="61"/>
    </location>
</feature>
<dbReference type="FunFam" id="1.10.10.60:FF:000121">
    <property type="entry name" value="Myb transcription factor"/>
    <property type="match status" value="1"/>
</dbReference>
<dbReference type="EnsemblPlants" id="Kaladp0045s0314.1.v1.1">
    <property type="protein sequence ID" value="Kaladp0045s0314.1.v1.1"/>
    <property type="gene ID" value="Kaladp0045s0314.v1.1"/>
</dbReference>
<evidence type="ECO:0000256" key="1">
    <source>
        <dbReference type="ARBA" id="ARBA00004123"/>
    </source>
</evidence>
<feature type="region of interest" description="Disordered" evidence="6">
    <location>
        <begin position="272"/>
        <end position="307"/>
    </location>
</feature>
<dbReference type="InterPro" id="IPR017930">
    <property type="entry name" value="Myb_dom"/>
</dbReference>
<dbReference type="Gene3D" id="1.10.10.60">
    <property type="entry name" value="Homeodomain-like"/>
    <property type="match status" value="2"/>
</dbReference>
<dbReference type="Gramene" id="Kaladp0045s0314.1.v1.1">
    <property type="protein sequence ID" value="Kaladp0045s0314.1.v1.1"/>
    <property type="gene ID" value="Kaladp0045s0314.v1.1"/>
</dbReference>
<protein>
    <submittedName>
        <fullName evidence="9">Uncharacterized protein</fullName>
    </submittedName>
</protein>
<feature type="region of interest" description="Disordered" evidence="6">
    <location>
        <begin position="163"/>
        <end position="188"/>
    </location>
</feature>
<dbReference type="InterPro" id="IPR001005">
    <property type="entry name" value="SANT/Myb"/>
</dbReference>
<dbReference type="GO" id="GO:0005634">
    <property type="term" value="C:nucleus"/>
    <property type="evidence" value="ECO:0007669"/>
    <property type="project" value="UniProtKB-SubCell"/>
</dbReference>
<dbReference type="GO" id="GO:0003677">
    <property type="term" value="F:DNA binding"/>
    <property type="evidence" value="ECO:0007669"/>
    <property type="project" value="UniProtKB-KW"/>
</dbReference>
<accession>A0A7N0TTS3</accession>
<evidence type="ECO:0000256" key="2">
    <source>
        <dbReference type="ARBA" id="ARBA00023015"/>
    </source>
</evidence>
<feature type="compositionally biased region" description="Low complexity" evidence="6">
    <location>
        <begin position="286"/>
        <end position="307"/>
    </location>
</feature>
<comment type="subcellular location">
    <subcellularLocation>
        <location evidence="1">Nucleus</location>
    </subcellularLocation>
</comment>
<evidence type="ECO:0000256" key="6">
    <source>
        <dbReference type="SAM" id="MobiDB-lite"/>
    </source>
</evidence>
<dbReference type="CDD" id="cd00167">
    <property type="entry name" value="SANT"/>
    <property type="match status" value="2"/>
</dbReference>
<evidence type="ECO:0000313" key="10">
    <source>
        <dbReference type="Proteomes" id="UP000594263"/>
    </source>
</evidence>
<keyword evidence="5" id="KW-0539">Nucleus</keyword>
<evidence type="ECO:0000259" key="7">
    <source>
        <dbReference type="PROSITE" id="PS50090"/>
    </source>
</evidence>
<organism evidence="9 10">
    <name type="scientific">Kalanchoe fedtschenkoi</name>
    <name type="common">Lavender scallops</name>
    <name type="synonym">South American air plant</name>
    <dbReference type="NCBI Taxonomy" id="63787"/>
    <lineage>
        <taxon>Eukaryota</taxon>
        <taxon>Viridiplantae</taxon>
        <taxon>Streptophyta</taxon>
        <taxon>Embryophyta</taxon>
        <taxon>Tracheophyta</taxon>
        <taxon>Spermatophyta</taxon>
        <taxon>Magnoliopsida</taxon>
        <taxon>eudicotyledons</taxon>
        <taxon>Gunneridae</taxon>
        <taxon>Pentapetalae</taxon>
        <taxon>Saxifragales</taxon>
        <taxon>Crassulaceae</taxon>
        <taxon>Kalanchoe</taxon>
    </lineage>
</organism>
<evidence type="ECO:0000256" key="5">
    <source>
        <dbReference type="ARBA" id="ARBA00023242"/>
    </source>
</evidence>
<sequence length="368" mass="41523">MGRAPCCAKAGLKRGRWTAEEDQILIKYIQDHGEGSWRSLPRNAGLMRCGKSCRLRWVNYLRTDLKRGNISPQEEDLIIKLHATLGNRWSLIASQLPGRTDNDIKNHWNSYLSRSINVWRRPAASDTLPQHILDNLAKLSAKLNNNPSTKKKSNERNVAAIKETGDKQIPVNPHDNNDKLQTTPDVHKQDLLPTRNSWSQKCFESILFLLEDQQDNAEEMEMGPLENYIDELVSLSDDMVANTATPQTIFSNEILLSPTAIHLEFMNNEDLRSTTSQAEMGSSCRLSTQQQQPSLSPSPSPSSLSLSSHFTIDQPLCISGADLNWEDYLVDNPDHHDLMNHELGSFHNNISWLWDDPFHGHDAGSLGL</sequence>
<dbReference type="PANTHER" id="PTHR47999">
    <property type="entry name" value="TRANSCRIPTION FACTOR MYB8-RELATED-RELATED"/>
    <property type="match status" value="1"/>
</dbReference>
<dbReference type="InterPro" id="IPR015495">
    <property type="entry name" value="Myb_TF_plants"/>
</dbReference>
<evidence type="ECO:0000256" key="3">
    <source>
        <dbReference type="ARBA" id="ARBA00023125"/>
    </source>
</evidence>
<dbReference type="SMART" id="SM00717">
    <property type="entry name" value="SANT"/>
    <property type="match status" value="2"/>
</dbReference>